<dbReference type="Proteomes" id="UP000288096">
    <property type="component" value="Unassembled WGS sequence"/>
</dbReference>
<evidence type="ECO:0000259" key="9">
    <source>
        <dbReference type="Pfam" id="PF07282"/>
    </source>
</evidence>
<evidence type="ECO:0000256" key="3">
    <source>
        <dbReference type="ARBA" id="ARBA00022578"/>
    </source>
</evidence>
<organism evidence="11 12">
    <name type="scientific">Desulfonema ishimotonii</name>
    <dbReference type="NCBI Taxonomy" id="45657"/>
    <lineage>
        <taxon>Bacteria</taxon>
        <taxon>Pseudomonadati</taxon>
        <taxon>Thermodesulfobacteriota</taxon>
        <taxon>Desulfobacteria</taxon>
        <taxon>Desulfobacterales</taxon>
        <taxon>Desulfococcaceae</taxon>
        <taxon>Desulfonema</taxon>
    </lineage>
</organism>
<gene>
    <name evidence="11" type="ORF">DENIS_4815</name>
</gene>
<dbReference type="EMBL" id="BEXT01000001">
    <property type="protein sequence ID" value="GBC63817.1"/>
    <property type="molecule type" value="Genomic_DNA"/>
</dbReference>
<dbReference type="OrthoDB" id="5321019at2"/>
<dbReference type="GO" id="GO:0006310">
    <property type="term" value="P:DNA recombination"/>
    <property type="evidence" value="ECO:0007669"/>
    <property type="project" value="UniProtKB-KW"/>
</dbReference>
<proteinExistence type="inferred from homology"/>
<dbReference type="InterPro" id="IPR051399">
    <property type="entry name" value="RNA-guided_DNA_endo/Transpos"/>
</dbReference>
<evidence type="ECO:0000313" key="12">
    <source>
        <dbReference type="Proteomes" id="UP000288096"/>
    </source>
</evidence>
<keyword evidence="6" id="KW-0238">DNA-binding</keyword>
<comment type="similarity">
    <text evidence="2">In the N-terminal section; belongs to the transposase 2 family.</text>
</comment>
<sequence length="390" mass="45081">MKLPLRKSYKYRIYPTKAQESRLENQFSMCRHLYNWKLAERIEAYEKEGVSVGYTQQQNSLPELRKERPWFKDVYSQVLQDVLRRLDNSFQGFYRRIKAGEAPGFPRFKKRGQWDSITYPQYKKRPDSVIDVPKIGKVKLVHHREISDEAKVKTLTITKDAGKWFACFSVEISFPAEPEQDLSDPVGIDLGLIDFFHTSDGEHISAPKCLRQKEKHLKRLQKQLSKAGKRSGRYYRLLKAIQKCHYRIRCKRNDFLHKSANVLLKKSGLIFYEDLKIRNMIRRPAPKQDEEGKYLPNKASAKAGLNKSIADAGWGRFLDILKYKAPHFGKKVAAVPPHYTSQKCSACGNIVQKSLSIRTHSCICGFVSNRDLNAALNILRVGMDTLQART</sequence>
<dbReference type="Pfam" id="PF12323">
    <property type="entry name" value="HTH_OrfB_IS605"/>
    <property type="match status" value="1"/>
</dbReference>
<keyword evidence="4" id="KW-0479">Metal-binding</keyword>
<keyword evidence="7" id="KW-0233">DNA recombination</keyword>
<reference evidence="12" key="2">
    <citation type="submission" date="2019-01" db="EMBL/GenBank/DDBJ databases">
        <title>Genome sequence of Desulfonema ishimotonii strain Tokyo 01.</title>
        <authorList>
            <person name="Fukui M."/>
        </authorList>
    </citation>
    <scope>NUCLEOTIDE SEQUENCE [LARGE SCALE GENOMIC DNA]</scope>
    <source>
        <strain evidence="12">Tokyo 01</strain>
    </source>
</reference>
<dbReference type="RefSeq" id="WP_124330854.1">
    <property type="nucleotide sequence ID" value="NZ_BEXT01000001.1"/>
</dbReference>
<evidence type="ECO:0000256" key="4">
    <source>
        <dbReference type="ARBA" id="ARBA00022723"/>
    </source>
</evidence>
<feature type="domain" description="Probable transposase IS891/IS1136/IS1341" evidence="8">
    <location>
        <begin position="178"/>
        <end position="282"/>
    </location>
</feature>
<dbReference type="PANTHER" id="PTHR30405:SF25">
    <property type="entry name" value="RNA-GUIDED DNA ENDONUCLEASE INSQ-RELATED"/>
    <property type="match status" value="1"/>
</dbReference>
<dbReference type="NCBIfam" id="NF040570">
    <property type="entry name" value="guided_TnpB"/>
    <property type="match status" value="1"/>
</dbReference>
<accession>A0A401G3J9</accession>
<evidence type="ECO:0000259" key="8">
    <source>
        <dbReference type="Pfam" id="PF01385"/>
    </source>
</evidence>
<dbReference type="AlphaFoldDB" id="A0A401G3J9"/>
<evidence type="ECO:0000313" key="11">
    <source>
        <dbReference type="EMBL" id="GBC63817.1"/>
    </source>
</evidence>
<dbReference type="GO" id="GO:0003677">
    <property type="term" value="F:DNA binding"/>
    <property type="evidence" value="ECO:0007669"/>
    <property type="project" value="UniProtKB-KW"/>
</dbReference>
<dbReference type="GO" id="GO:0032196">
    <property type="term" value="P:transposition"/>
    <property type="evidence" value="ECO:0007669"/>
    <property type="project" value="UniProtKB-KW"/>
</dbReference>
<reference evidence="12" key="1">
    <citation type="submission" date="2017-11" db="EMBL/GenBank/DDBJ databases">
        <authorList>
            <person name="Watanabe M."/>
            <person name="Kojima H."/>
        </authorList>
    </citation>
    <scope>NUCLEOTIDE SEQUENCE [LARGE SCALE GENOMIC DNA]</scope>
    <source>
        <strain evidence="12">Tokyo 01</strain>
    </source>
</reference>
<protein>
    <submittedName>
        <fullName evidence="11">Transposase</fullName>
    </submittedName>
</protein>
<dbReference type="PANTHER" id="PTHR30405">
    <property type="entry name" value="TRANSPOSASE"/>
    <property type="match status" value="1"/>
</dbReference>
<evidence type="ECO:0000256" key="2">
    <source>
        <dbReference type="ARBA" id="ARBA00011044"/>
    </source>
</evidence>
<dbReference type="InterPro" id="IPR010095">
    <property type="entry name" value="Cas12f1-like_TNB"/>
</dbReference>
<keyword evidence="5" id="KW-0862">Zinc</keyword>
<comment type="caution">
    <text evidence="11">The sequence shown here is derived from an EMBL/GenBank/DDBJ whole genome shotgun (WGS) entry which is preliminary data.</text>
</comment>
<evidence type="ECO:0000259" key="10">
    <source>
        <dbReference type="Pfam" id="PF12323"/>
    </source>
</evidence>
<dbReference type="GO" id="GO:0046872">
    <property type="term" value="F:metal ion binding"/>
    <property type="evidence" value="ECO:0007669"/>
    <property type="project" value="UniProtKB-KW"/>
</dbReference>
<comment type="similarity">
    <text evidence="1">In the C-terminal section; belongs to the transposase 35 family.</text>
</comment>
<keyword evidence="3" id="KW-0815">Transposition</keyword>
<keyword evidence="12" id="KW-1185">Reference proteome</keyword>
<dbReference type="InterPro" id="IPR021027">
    <property type="entry name" value="Transposase_put_HTH"/>
</dbReference>
<dbReference type="NCBIfam" id="TIGR01766">
    <property type="entry name" value="IS200/IS605 family accessory protein TnpB-like domain"/>
    <property type="match status" value="1"/>
</dbReference>
<dbReference type="InterPro" id="IPR001959">
    <property type="entry name" value="Transposase"/>
</dbReference>
<evidence type="ECO:0000256" key="5">
    <source>
        <dbReference type="ARBA" id="ARBA00022833"/>
    </source>
</evidence>
<feature type="domain" description="Cas12f1-like TNB" evidence="9">
    <location>
        <begin position="314"/>
        <end position="378"/>
    </location>
</feature>
<dbReference type="Pfam" id="PF07282">
    <property type="entry name" value="Cas12f1-like_TNB"/>
    <property type="match status" value="1"/>
</dbReference>
<name>A0A401G3J9_9BACT</name>
<evidence type="ECO:0000256" key="7">
    <source>
        <dbReference type="ARBA" id="ARBA00023172"/>
    </source>
</evidence>
<evidence type="ECO:0000256" key="1">
    <source>
        <dbReference type="ARBA" id="ARBA00008761"/>
    </source>
</evidence>
<dbReference type="Pfam" id="PF01385">
    <property type="entry name" value="OrfB_IS605"/>
    <property type="match status" value="1"/>
</dbReference>
<evidence type="ECO:0000256" key="6">
    <source>
        <dbReference type="ARBA" id="ARBA00023125"/>
    </source>
</evidence>
<feature type="domain" description="Transposase putative helix-turn-helix" evidence="10">
    <location>
        <begin position="5"/>
        <end position="49"/>
    </location>
</feature>